<keyword evidence="2" id="KW-1185">Reference proteome</keyword>
<evidence type="ECO:0000313" key="2">
    <source>
        <dbReference type="Proteomes" id="UP000485058"/>
    </source>
</evidence>
<name>A0A699YG36_HAELA</name>
<dbReference type="EMBL" id="BLLF01000203">
    <property type="protein sequence ID" value="GFH09023.1"/>
    <property type="molecule type" value="Genomic_DNA"/>
</dbReference>
<protein>
    <submittedName>
        <fullName evidence="1">Uncharacterized protein</fullName>
    </submittedName>
</protein>
<reference evidence="1 2" key="1">
    <citation type="submission" date="2020-02" db="EMBL/GenBank/DDBJ databases">
        <title>Draft genome sequence of Haematococcus lacustris strain NIES-144.</title>
        <authorList>
            <person name="Morimoto D."/>
            <person name="Nakagawa S."/>
            <person name="Yoshida T."/>
            <person name="Sawayama S."/>
        </authorList>
    </citation>
    <scope>NUCLEOTIDE SEQUENCE [LARGE SCALE GENOMIC DNA]</scope>
    <source>
        <strain evidence="1 2">NIES-144</strain>
    </source>
</reference>
<proteinExistence type="predicted"/>
<gene>
    <name evidence="1" type="ORF">HaLaN_04086</name>
</gene>
<evidence type="ECO:0000313" key="1">
    <source>
        <dbReference type="EMBL" id="GFH09023.1"/>
    </source>
</evidence>
<sequence>MSASGSKTIPTLTLTGFEGRMAMLAAYNAMFEGIELLGADEDGMGDNGGAAAAGGHLVPFVRDAVVQRLRQM</sequence>
<dbReference type="Proteomes" id="UP000485058">
    <property type="component" value="Unassembled WGS sequence"/>
</dbReference>
<organism evidence="1 2">
    <name type="scientific">Haematococcus lacustris</name>
    <name type="common">Green alga</name>
    <name type="synonym">Haematococcus pluvialis</name>
    <dbReference type="NCBI Taxonomy" id="44745"/>
    <lineage>
        <taxon>Eukaryota</taxon>
        <taxon>Viridiplantae</taxon>
        <taxon>Chlorophyta</taxon>
        <taxon>core chlorophytes</taxon>
        <taxon>Chlorophyceae</taxon>
        <taxon>CS clade</taxon>
        <taxon>Chlamydomonadales</taxon>
        <taxon>Haematococcaceae</taxon>
        <taxon>Haematococcus</taxon>
    </lineage>
</organism>
<comment type="caution">
    <text evidence="1">The sequence shown here is derived from an EMBL/GenBank/DDBJ whole genome shotgun (WGS) entry which is preliminary data.</text>
</comment>
<accession>A0A699YG36</accession>
<dbReference type="AlphaFoldDB" id="A0A699YG36"/>